<keyword evidence="3" id="KW-1185">Reference proteome</keyword>
<dbReference type="SUPFAM" id="SSF52266">
    <property type="entry name" value="SGNH hydrolase"/>
    <property type="match status" value="1"/>
</dbReference>
<keyword evidence="1" id="KW-0472">Membrane</keyword>
<dbReference type="RefSeq" id="NP_506028.2">
    <property type="nucleotide sequence ID" value="NM_073627.5"/>
</dbReference>
<dbReference type="eggNOG" id="KOG3670">
    <property type="taxonomic scope" value="Eukaryota"/>
</dbReference>
<dbReference type="OMA" id="AKHYWQN"/>
<name>Q21798_CAEEL</name>
<keyword evidence="1" id="KW-0812">Transmembrane</keyword>
<dbReference type="PhylomeDB" id="Q21798"/>
<dbReference type="GO" id="GO:0004620">
    <property type="term" value="F:phospholipase activity"/>
    <property type="evidence" value="ECO:0000318"/>
    <property type="project" value="GO_Central"/>
</dbReference>
<protein>
    <submittedName>
        <fullName evidence="2">Lipase_GDSL domain-containing protein</fullName>
    </submittedName>
</protein>
<keyword evidence="5" id="KW-1267">Proteomics identification</keyword>
<dbReference type="UCSC" id="R07B7.9a">
    <property type="organism name" value="c. elegans"/>
</dbReference>
<dbReference type="EMBL" id="BX284605">
    <property type="protein sequence ID" value="CAB00117.2"/>
    <property type="molecule type" value="Genomic_DNA"/>
</dbReference>
<dbReference type="Bgee" id="WBGene00011093">
    <property type="expression patterns" value="Expressed in adult organism and 3 other cell types or tissues"/>
</dbReference>
<dbReference type="PANTHER" id="PTHR21325:SF26">
    <property type="entry name" value="LIPASE_GDSL DOMAIN-CONTAINING PROTEIN"/>
    <property type="match status" value="1"/>
</dbReference>
<evidence type="ECO:0000313" key="2">
    <source>
        <dbReference type="EMBL" id="CAB00117.2"/>
    </source>
</evidence>
<dbReference type="InterPro" id="IPR036514">
    <property type="entry name" value="SGNH_hydro_sf"/>
</dbReference>
<dbReference type="PaxDb" id="6239-R07B7.9a"/>
<proteinExistence type="evidence at protein level"/>
<dbReference type="AGR" id="WB:WBGene00011093"/>
<dbReference type="PANTHER" id="PTHR21325">
    <property type="entry name" value="PHOSPHOLIPASE B, PLB1"/>
    <property type="match status" value="1"/>
</dbReference>
<dbReference type="CTD" id="179659"/>
<dbReference type="InterPro" id="IPR001087">
    <property type="entry name" value="GDSL"/>
</dbReference>
<dbReference type="WormBase" id="R07B7.9a">
    <property type="protein sequence ID" value="CE31977"/>
    <property type="gene ID" value="WBGene00011093"/>
</dbReference>
<dbReference type="HOGENOM" id="CLU_564115_0_0_1"/>
<feature type="transmembrane region" description="Helical" evidence="1">
    <location>
        <begin position="67"/>
        <end position="85"/>
    </location>
</feature>
<accession>Q21798</accession>
<gene>
    <name evidence="2" type="ORF">CELE_R07B7.9</name>
    <name evidence="2 4" type="ORF">R07B7.9</name>
</gene>
<evidence type="ECO:0000256" key="1">
    <source>
        <dbReference type="SAM" id="Phobius"/>
    </source>
</evidence>
<keyword evidence="1" id="KW-1133">Transmembrane helix</keyword>
<dbReference type="GeneID" id="179659"/>
<dbReference type="OrthoDB" id="10265800at2759"/>
<sequence>MLDNESALTFFIKTMNPNLQAFLKRNAPYHRIPTDIDNFYEQEYKDYYSPPTFSSVSSIFRPPFRHILVYILGLLFVFTLLFVLFRGNEENSGTYNDLKSSKYEDTTVEEIQTSDGIDFQNAEKEKENSNFTTPEMKLKAQTLAVAKPDAKLALDNYLKSIDPRETYPDDVNSVKPHHIRVIGAMGDSLTIGYCASHFIERINGPNPGNSFFTGIDEEIDGHLSIYNIFRVIAEETGNKLFGGSTGVGYGNNTGLNVAVGGMKSDDILRQAKDLVSRIKANKEINIEKDWKLVSLWIGTNDVGNLVFGSENPIPVKEYKAFIEEGLLYLKKNLPRTIVSIIGMFPPQLLQEAYYILRTGNRPGTPESRKQLDELCDSYRNASYEIQNEGKFDDREFTVVVQPFGTEYTDAFRNEFGNYSSALYAYDVFHLGKLGQAIVAKHYWQNLFEPVGEKTKRAELGNITPEIFGLSSGNSLIKTLGNSKK</sequence>
<dbReference type="FunFam" id="3.40.50.1110:FF:000046">
    <property type="entry name" value="Protein CBG23371"/>
    <property type="match status" value="1"/>
</dbReference>
<dbReference type="Gene3D" id="3.40.50.1110">
    <property type="entry name" value="SGNH hydrolase"/>
    <property type="match status" value="1"/>
</dbReference>
<dbReference type="InterPro" id="IPR038885">
    <property type="entry name" value="PLB1"/>
</dbReference>
<dbReference type="AlphaFoldDB" id="Q21798"/>
<evidence type="ECO:0007829" key="5">
    <source>
        <dbReference type="PeptideAtlas" id="Q21798"/>
    </source>
</evidence>
<reference evidence="2 3" key="1">
    <citation type="journal article" date="1998" name="Science">
        <title>Genome sequence of the nematode C. elegans: a platform for investigating biology.</title>
        <authorList>
            <consortium name="The C. elegans sequencing consortium"/>
            <person name="Sulson J.E."/>
            <person name="Waterston R."/>
        </authorList>
    </citation>
    <scope>NUCLEOTIDE SEQUENCE [LARGE SCALE GENOMIC DNA]</scope>
    <source>
        <strain evidence="2 3">Bristol N2</strain>
    </source>
</reference>
<organism evidence="2 3">
    <name type="scientific">Caenorhabditis elegans</name>
    <dbReference type="NCBI Taxonomy" id="6239"/>
    <lineage>
        <taxon>Eukaryota</taxon>
        <taxon>Metazoa</taxon>
        <taxon>Ecdysozoa</taxon>
        <taxon>Nematoda</taxon>
        <taxon>Chromadorea</taxon>
        <taxon>Rhabditida</taxon>
        <taxon>Rhabditina</taxon>
        <taxon>Rhabditomorpha</taxon>
        <taxon>Rhabditoidea</taxon>
        <taxon>Rhabditidae</taxon>
        <taxon>Peloderinae</taxon>
        <taxon>Caenorhabditis</taxon>
    </lineage>
</organism>
<dbReference type="GO" id="GO:0006644">
    <property type="term" value="P:phospholipid metabolic process"/>
    <property type="evidence" value="ECO:0000318"/>
    <property type="project" value="GO_Central"/>
</dbReference>
<evidence type="ECO:0000313" key="3">
    <source>
        <dbReference type="Proteomes" id="UP000001940"/>
    </source>
</evidence>
<dbReference type="Proteomes" id="UP000001940">
    <property type="component" value="Chromosome V"/>
</dbReference>
<dbReference type="InParanoid" id="Q21798"/>
<dbReference type="PIR" id="T24015">
    <property type="entry name" value="T24015"/>
</dbReference>
<evidence type="ECO:0000313" key="4">
    <source>
        <dbReference type="WormBase" id="R07B7.9a"/>
    </source>
</evidence>
<dbReference type="Pfam" id="PF00657">
    <property type="entry name" value="Lipase_GDSL"/>
    <property type="match status" value="1"/>
</dbReference>
<dbReference type="ExpressionAtlas" id="Q21798">
    <property type="expression patterns" value="baseline"/>
</dbReference>